<keyword evidence="1" id="KW-0175">Coiled coil</keyword>
<feature type="region of interest" description="Disordered" evidence="2">
    <location>
        <begin position="56"/>
        <end position="93"/>
    </location>
</feature>
<evidence type="ECO:0000256" key="1">
    <source>
        <dbReference type="SAM" id="Coils"/>
    </source>
</evidence>
<evidence type="ECO:0008006" key="5">
    <source>
        <dbReference type="Google" id="ProtNLM"/>
    </source>
</evidence>
<keyword evidence="4" id="KW-1185">Reference proteome</keyword>
<comment type="caution">
    <text evidence="3">The sequence shown here is derived from an EMBL/GenBank/DDBJ whole genome shotgun (WGS) entry which is preliminary data.</text>
</comment>
<dbReference type="EMBL" id="JANPWB010000016">
    <property type="protein sequence ID" value="KAJ1085589.1"/>
    <property type="molecule type" value="Genomic_DNA"/>
</dbReference>
<gene>
    <name evidence="3" type="ORF">NDU88_005719</name>
</gene>
<feature type="region of interest" description="Disordered" evidence="2">
    <location>
        <begin position="1"/>
        <end position="33"/>
    </location>
</feature>
<reference evidence="3" key="1">
    <citation type="journal article" date="2022" name="bioRxiv">
        <title>Sequencing and chromosome-scale assembly of the giantPleurodeles waltlgenome.</title>
        <authorList>
            <person name="Brown T."/>
            <person name="Elewa A."/>
            <person name="Iarovenko S."/>
            <person name="Subramanian E."/>
            <person name="Araus A.J."/>
            <person name="Petzold A."/>
            <person name="Susuki M."/>
            <person name="Suzuki K.-i.T."/>
            <person name="Hayashi T."/>
            <person name="Toyoda A."/>
            <person name="Oliveira C."/>
            <person name="Osipova E."/>
            <person name="Leigh N.D."/>
            <person name="Simon A."/>
            <person name="Yun M.H."/>
        </authorList>
    </citation>
    <scope>NUCLEOTIDE SEQUENCE</scope>
    <source>
        <strain evidence="3">20211129_DDA</strain>
        <tissue evidence="3">Liver</tissue>
    </source>
</reference>
<protein>
    <recommendedName>
        <fullName evidence="5">HAUS augmin-like complex subunit 8</fullName>
    </recommendedName>
</protein>
<evidence type="ECO:0000313" key="4">
    <source>
        <dbReference type="Proteomes" id="UP001066276"/>
    </source>
</evidence>
<dbReference type="Proteomes" id="UP001066276">
    <property type="component" value="Chromosome 12"/>
</dbReference>
<name>A0AAV7L4U6_PLEWA</name>
<sequence length="371" mass="41402">MADVGSAPSENVSNNSSGSSNEITVKKPKGGKMVQSRYMQQYDKKKVAKVNLQNTTICSGVKPPERTGSGTPTRRSVAPQRFKAPSGLPPGTLDSTIFGKGDLQSTLLEGHKIARPDLDLSVINDKTFQRKTPKALFKADAKPPKKEPPPVPAVPEEVLAMNEAQTQLLTLLRLEIQKDMCRLEEKAEKNLLLVCEEREKLQKKVHEQKHRLSLLKREQQLAEVLASQTAVLMPSTAKDDQFKSVYKTFATALDSTRHELPIKNIHVEGSSEDYLEKLEKHLTVTESLLAEFMPPWSEENSKALTKTKELEEVALCIDTDLPSTLTEIIHLAFKVSKESTLQNQQKIEDTQGVDSVKPWYFVDQSLCKSND</sequence>
<feature type="coiled-coil region" evidence="1">
    <location>
        <begin position="184"/>
        <end position="218"/>
    </location>
</feature>
<organism evidence="3 4">
    <name type="scientific">Pleurodeles waltl</name>
    <name type="common">Iberian ribbed newt</name>
    <dbReference type="NCBI Taxonomy" id="8319"/>
    <lineage>
        <taxon>Eukaryota</taxon>
        <taxon>Metazoa</taxon>
        <taxon>Chordata</taxon>
        <taxon>Craniata</taxon>
        <taxon>Vertebrata</taxon>
        <taxon>Euteleostomi</taxon>
        <taxon>Amphibia</taxon>
        <taxon>Batrachia</taxon>
        <taxon>Caudata</taxon>
        <taxon>Salamandroidea</taxon>
        <taxon>Salamandridae</taxon>
        <taxon>Pleurodelinae</taxon>
        <taxon>Pleurodeles</taxon>
    </lineage>
</organism>
<accession>A0AAV7L4U6</accession>
<evidence type="ECO:0000256" key="2">
    <source>
        <dbReference type="SAM" id="MobiDB-lite"/>
    </source>
</evidence>
<dbReference type="InterPro" id="IPR007573">
    <property type="entry name" value="QWRF"/>
</dbReference>
<proteinExistence type="predicted"/>
<dbReference type="Pfam" id="PF04484">
    <property type="entry name" value="QWRF"/>
    <property type="match status" value="1"/>
</dbReference>
<dbReference type="AlphaFoldDB" id="A0AAV7L4U6"/>
<feature type="compositionally biased region" description="Low complexity" evidence="2">
    <location>
        <begin position="9"/>
        <end position="21"/>
    </location>
</feature>
<evidence type="ECO:0000313" key="3">
    <source>
        <dbReference type="EMBL" id="KAJ1085589.1"/>
    </source>
</evidence>